<sequence>MSIYTYLLQLQNLHQPNNTNNQIYKPIKLVQHQPREERSKNAILHFIAGGLGGAVGVIVTSPLEVIKTQLQGKNSDLLYIGKPRFVPASAYSLYHLAKREGIKALWKGLGPHLFGVVPARAIHFSTYSFTKSIMEKLGYQEGPILWATSASSAGVAVAILTSPIWLIKTRLQLQTNLKNFNEGTRYRGYLHCCLNIIREEGPTGFFKGLSASIIGVSESAFQFVLYEKMKRSILEKKRECNYPDYESLTTTEYLVSAGSSKLVAAVTTYPHEVIRTRMREQLAPGAPIKYTNVLPGMALIVKEEGIRGLFKGVGPHVARVVPNSCIMFLTYEFVLDVAHSTNKLFHKFI</sequence>
<dbReference type="GO" id="GO:1990519">
    <property type="term" value="P:pyrimidine nucleotide import into mitochondrion"/>
    <property type="evidence" value="ECO:0007669"/>
    <property type="project" value="TreeGrafter"/>
</dbReference>
<feature type="transmembrane region" description="Helical" evidence="11">
    <location>
        <begin position="144"/>
        <end position="167"/>
    </location>
</feature>
<evidence type="ECO:0000256" key="11">
    <source>
        <dbReference type="SAM" id="Phobius"/>
    </source>
</evidence>
<keyword evidence="5" id="KW-0999">Mitochondrion inner membrane</keyword>
<name>A0A152AAL6_TIELA</name>
<protein>
    <submittedName>
        <fullName evidence="12">Mitochondrial substrate carrier family protein</fullName>
    </submittedName>
</protein>
<dbReference type="FunCoup" id="A0A152AAL6">
    <property type="interactions" value="503"/>
</dbReference>
<evidence type="ECO:0000256" key="1">
    <source>
        <dbReference type="ARBA" id="ARBA00004448"/>
    </source>
</evidence>
<dbReference type="PANTHER" id="PTHR45829">
    <property type="entry name" value="MITOCHONDRIAL CARRIER PROTEIN RIM2"/>
    <property type="match status" value="1"/>
</dbReference>
<keyword evidence="8 9" id="KW-0472">Membrane</keyword>
<evidence type="ECO:0000256" key="10">
    <source>
        <dbReference type="RuleBase" id="RU000488"/>
    </source>
</evidence>
<dbReference type="InterPro" id="IPR023395">
    <property type="entry name" value="MCP_dom_sf"/>
</dbReference>
<feature type="repeat" description="Solcar" evidence="9">
    <location>
        <begin position="248"/>
        <end position="337"/>
    </location>
</feature>
<dbReference type="OrthoDB" id="269120at2759"/>
<keyword evidence="7" id="KW-0496">Mitochondrion</keyword>
<evidence type="ECO:0000256" key="9">
    <source>
        <dbReference type="PROSITE-ProRule" id="PRU00282"/>
    </source>
</evidence>
<dbReference type="PANTHER" id="PTHR45829:SF4">
    <property type="entry name" value="MITOCHONDRIAL CARRIER PROTEIN RIM2"/>
    <property type="match status" value="1"/>
</dbReference>
<keyword evidence="13" id="KW-1185">Reference proteome</keyword>
<dbReference type="Gene3D" id="1.50.40.10">
    <property type="entry name" value="Mitochondrial carrier domain"/>
    <property type="match status" value="1"/>
</dbReference>
<gene>
    <name evidence="12" type="ORF">DLAC_00672</name>
</gene>
<accession>A0A152AAL6</accession>
<organism evidence="12 13">
    <name type="scientific">Tieghemostelium lacteum</name>
    <name type="common">Slime mold</name>
    <name type="synonym">Dictyostelium lacteum</name>
    <dbReference type="NCBI Taxonomy" id="361077"/>
    <lineage>
        <taxon>Eukaryota</taxon>
        <taxon>Amoebozoa</taxon>
        <taxon>Evosea</taxon>
        <taxon>Eumycetozoa</taxon>
        <taxon>Dictyostelia</taxon>
        <taxon>Dictyosteliales</taxon>
        <taxon>Raperosteliaceae</taxon>
        <taxon>Tieghemostelium</taxon>
    </lineage>
</organism>
<dbReference type="SUPFAM" id="SSF103506">
    <property type="entry name" value="Mitochondrial carrier"/>
    <property type="match status" value="1"/>
</dbReference>
<dbReference type="PRINTS" id="PR00926">
    <property type="entry name" value="MITOCARRIER"/>
</dbReference>
<evidence type="ECO:0000256" key="2">
    <source>
        <dbReference type="ARBA" id="ARBA00022448"/>
    </source>
</evidence>
<dbReference type="AlphaFoldDB" id="A0A152AAL6"/>
<dbReference type="InterPro" id="IPR002067">
    <property type="entry name" value="MCP"/>
</dbReference>
<comment type="subcellular location">
    <subcellularLocation>
        <location evidence="1">Mitochondrion inner membrane</location>
        <topology evidence="1">Multi-pass membrane protein</topology>
    </subcellularLocation>
</comment>
<dbReference type="Proteomes" id="UP000076078">
    <property type="component" value="Unassembled WGS sequence"/>
</dbReference>
<feature type="repeat" description="Solcar" evidence="9">
    <location>
        <begin position="40"/>
        <end position="133"/>
    </location>
</feature>
<keyword evidence="6 11" id="KW-1133">Transmembrane helix</keyword>
<dbReference type="OMA" id="WVMYEQM"/>
<feature type="repeat" description="Solcar" evidence="9">
    <location>
        <begin position="141"/>
        <end position="232"/>
    </location>
</feature>
<evidence type="ECO:0000256" key="3">
    <source>
        <dbReference type="ARBA" id="ARBA00022692"/>
    </source>
</evidence>
<dbReference type="InterPro" id="IPR049562">
    <property type="entry name" value="SLC25A33/36-like"/>
</dbReference>
<comment type="similarity">
    <text evidence="10">Belongs to the mitochondrial carrier (TC 2.A.29) family.</text>
</comment>
<comment type="caution">
    <text evidence="12">The sequence shown here is derived from an EMBL/GenBank/DDBJ whole genome shotgun (WGS) entry which is preliminary data.</text>
</comment>
<dbReference type="PROSITE" id="PS50920">
    <property type="entry name" value="SOLCAR"/>
    <property type="match status" value="3"/>
</dbReference>
<evidence type="ECO:0000256" key="7">
    <source>
        <dbReference type="ARBA" id="ARBA00023128"/>
    </source>
</evidence>
<keyword evidence="2 10" id="KW-0813">Transport</keyword>
<proteinExistence type="inferred from homology"/>
<dbReference type="GO" id="GO:0005743">
    <property type="term" value="C:mitochondrial inner membrane"/>
    <property type="evidence" value="ECO:0007669"/>
    <property type="project" value="UniProtKB-SubCell"/>
</dbReference>
<dbReference type="STRING" id="361077.A0A152AAL6"/>
<keyword evidence="3 9" id="KW-0812">Transmembrane</keyword>
<dbReference type="Pfam" id="PF00153">
    <property type="entry name" value="Mito_carr"/>
    <property type="match status" value="3"/>
</dbReference>
<feature type="transmembrane region" description="Helical" evidence="11">
    <location>
        <begin position="42"/>
        <end position="63"/>
    </location>
</feature>
<dbReference type="EMBL" id="LODT01000001">
    <property type="protein sequence ID" value="KYR03171.1"/>
    <property type="molecule type" value="Genomic_DNA"/>
</dbReference>
<evidence type="ECO:0000256" key="6">
    <source>
        <dbReference type="ARBA" id="ARBA00022989"/>
    </source>
</evidence>
<evidence type="ECO:0000313" key="13">
    <source>
        <dbReference type="Proteomes" id="UP000076078"/>
    </source>
</evidence>
<evidence type="ECO:0000256" key="5">
    <source>
        <dbReference type="ARBA" id="ARBA00022792"/>
    </source>
</evidence>
<reference evidence="12 13" key="1">
    <citation type="submission" date="2015-12" db="EMBL/GenBank/DDBJ databases">
        <title>Dictyostelia acquired genes for synthesis and detection of signals that induce cell-type specialization by lateral gene transfer from prokaryotes.</title>
        <authorList>
            <person name="Gloeckner G."/>
            <person name="Schaap P."/>
        </authorList>
    </citation>
    <scope>NUCLEOTIDE SEQUENCE [LARGE SCALE GENOMIC DNA]</scope>
    <source>
        <strain evidence="12 13">TK</strain>
    </source>
</reference>
<keyword evidence="4" id="KW-0677">Repeat</keyword>
<dbReference type="InParanoid" id="A0A152AAL6"/>
<evidence type="ECO:0000256" key="4">
    <source>
        <dbReference type="ARBA" id="ARBA00022737"/>
    </source>
</evidence>
<evidence type="ECO:0000256" key="8">
    <source>
        <dbReference type="ARBA" id="ARBA00023136"/>
    </source>
</evidence>
<evidence type="ECO:0000313" key="12">
    <source>
        <dbReference type="EMBL" id="KYR03171.1"/>
    </source>
</evidence>
<dbReference type="GO" id="GO:0015218">
    <property type="term" value="F:pyrimidine nucleotide transmembrane transporter activity"/>
    <property type="evidence" value="ECO:0007669"/>
    <property type="project" value="InterPro"/>
</dbReference>
<dbReference type="FunFam" id="1.50.40.10:FF:000267">
    <property type="entry name" value="Uncharacterized protein"/>
    <property type="match status" value="1"/>
</dbReference>
<dbReference type="InterPro" id="IPR018108">
    <property type="entry name" value="MCP_transmembrane"/>
</dbReference>